<reference evidence="1 2" key="1">
    <citation type="journal article" date="2019" name="Commun. Biol.">
        <title>The bagworm genome reveals a unique fibroin gene that provides high tensile strength.</title>
        <authorList>
            <person name="Kono N."/>
            <person name="Nakamura H."/>
            <person name="Ohtoshi R."/>
            <person name="Tomita M."/>
            <person name="Numata K."/>
            <person name="Arakawa K."/>
        </authorList>
    </citation>
    <scope>NUCLEOTIDE SEQUENCE [LARGE SCALE GENOMIC DNA]</scope>
</reference>
<keyword evidence="2" id="KW-1185">Reference proteome</keyword>
<dbReference type="AlphaFoldDB" id="A0A4C1ZZ18"/>
<dbReference type="Proteomes" id="UP000299102">
    <property type="component" value="Unassembled WGS sequence"/>
</dbReference>
<name>A0A4C1ZZ18_EUMVA</name>
<proteinExistence type="predicted"/>
<dbReference type="EMBL" id="BGZK01002330">
    <property type="protein sequence ID" value="GBP92988.1"/>
    <property type="molecule type" value="Genomic_DNA"/>
</dbReference>
<gene>
    <name evidence="1" type="ORF">EVAR_63632_1</name>
</gene>
<evidence type="ECO:0000313" key="1">
    <source>
        <dbReference type="EMBL" id="GBP92988.1"/>
    </source>
</evidence>
<sequence>MRDPFSTMCFSVHTPMQMPNPALHLILTFNHKAFFHNIESSVSLSVSFKYSDPPSSDLRKSQKLHLTWRQASSLGRRRHAQQIGQRIKPGYSDCVPCCNITRASSTLSKGARGVVVSEAKWK</sequence>
<comment type="caution">
    <text evidence="1">The sequence shown here is derived from an EMBL/GenBank/DDBJ whole genome shotgun (WGS) entry which is preliminary data.</text>
</comment>
<organism evidence="1 2">
    <name type="scientific">Eumeta variegata</name>
    <name type="common">Bagworm moth</name>
    <name type="synonym">Eumeta japonica</name>
    <dbReference type="NCBI Taxonomy" id="151549"/>
    <lineage>
        <taxon>Eukaryota</taxon>
        <taxon>Metazoa</taxon>
        <taxon>Ecdysozoa</taxon>
        <taxon>Arthropoda</taxon>
        <taxon>Hexapoda</taxon>
        <taxon>Insecta</taxon>
        <taxon>Pterygota</taxon>
        <taxon>Neoptera</taxon>
        <taxon>Endopterygota</taxon>
        <taxon>Lepidoptera</taxon>
        <taxon>Glossata</taxon>
        <taxon>Ditrysia</taxon>
        <taxon>Tineoidea</taxon>
        <taxon>Psychidae</taxon>
        <taxon>Oiketicinae</taxon>
        <taxon>Eumeta</taxon>
    </lineage>
</organism>
<protein>
    <submittedName>
        <fullName evidence="1">Uncharacterized protein</fullName>
    </submittedName>
</protein>
<accession>A0A4C1ZZ18</accession>
<evidence type="ECO:0000313" key="2">
    <source>
        <dbReference type="Proteomes" id="UP000299102"/>
    </source>
</evidence>